<comment type="caution">
    <text evidence="1">The sequence shown here is derived from an EMBL/GenBank/DDBJ whole genome shotgun (WGS) entry which is preliminary data.</text>
</comment>
<sequence length="72" mass="8921">MALSKQQEDELMQIWYTSKTARDGLHARLLWTRDWFIKRHPEYKPLHIYKELNRLTYWLKPISAGFRMEDLR</sequence>
<gene>
    <name evidence="1" type="ORF">LCGC14_1602730</name>
</gene>
<organism evidence="1">
    <name type="scientific">marine sediment metagenome</name>
    <dbReference type="NCBI Taxonomy" id="412755"/>
    <lineage>
        <taxon>unclassified sequences</taxon>
        <taxon>metagenomes</taxon>
        <taxon>ecological metagenomes</taxon>
    </lineage>
</organism>
<reference evidence="1" key="1">
    <citation type="journal article" date="2015" name="Nature">
        <title>Complex archaea that bridge the gap between prokaryotes and eukaryotes.</title>
        <authorList>
            <person name="Spang A."/>
            <person name="Saw J.H."/>
            <person name="Jorgensen S.L."/>
            <person name="Zaremba-Niedzwiedzka K."/>
            <person name="Martijn J."/>
            <person name="Lind A.E."/>
            <person name="van Eijk R."/>
            <person name="Schleper C."/>
            <person name="Guy L."/>
            <person name="Ettema T.J."/>
        </authorList>
    </citation>
    <scope>NUCLEOTIDE SEQUENCE</scope>
</reference>
<dbReference type="EMBL" id="LAZR01012876">
    <property type="protein sequence ID" value="KKM24670.1"/>
    <property type="molecule type" value="Genomic_DNA"/>
</dbReference>
<proteinExistence type="predicted"/>
<protein>
    <submittedName>
        <fullName evidence="1">Uncharacterized protein</fullName>
    </submittedName>
</protein>
<evidence type="ECO:0000313" key="1">
    <source>
        <dbReference type="EMBL" id="KKM24670.1"/>
    </source>
</evidence>
<name>A0A0F9LAQ5_9ZZZZ</name>
<accession>A0A0F9LAQ5</accession>
<dbReference type="AlphaFoldDB" id="A0A0F9LAQ5"/>